<dbReference type="EMBL" id="NCKW01007878">
    <property type="protein sequence ID" value="POM69370.1"/>
    <property type="molecule type" value="Genomic_DNA"/>
</dbReference>
<dbReference type="AlphaFoldDB" id="A0A2P4XUX8"/>
<comment type="caution">
    <text evidence="1">The sequence shown here is derived from an EMBL/GenBank/DDBJ whole genome shotgun (WGS) entry which is preliminary data.</text>
</comment>
<accession>A0A2P4XUX8</accession>
<dbReference type="Proteomes" id="UP000237271">
    <property type="component" value="Unassembled WGS sequence"/>
</dbReference>
<evidence type="ECO:0000313" key="2">
    <source>
        <dbReference type="Proteomes" id="UP000237271"/>
    </source>
</evidence>
<sequence length="83" mass="9624">MRRALVLDDGHNWILIRETDIIAVCTPSTTFNRLVAQLFRSLCEIESTYFNDIFAHSHAEDDQTPMDAHLKLLRRLLEVIKAN</sequence>
<gene>
    <name evidence="1" type="ORF">PHPALM_14352</name>
</gene>
<organism evidence="1 2">
    <name type="scientific">Phytophthora palmivora</name>
    <dbReference type="NCBI Taxonomy" id="4796"/>
    <lineage>
        <taxon>Eukaryota</taxon>
        <taxon>Sar</taxon>
        <taxon>Stramenopiles</taxon>
        <taxon>Oomycota</taxon>
        <taxon>Peronosporomycetes</taxon>
        <taxon>Peronosporales</taxon>
        <taxon>Peronosporaceae</taxon>
        <taxon>Phytophthora</taxon>
    </lineage>
</organism>
<reference evidence="1 2" key="1">
    <citation type="journal article" date="2017" name="Genome Biol. Evol.">
        <title>Phytophthora megakarya and P. palmivora, closely related causal agents of cacao black pod rot, underwent increases in genome sizes and gene numbers by different mechanisms.</title>
        <authorList>
            <person name="Ali S.S."/>
            <person name="Shao J."/>
            <person name="Lary D.J."/>
            <person name="Kronmiller B."/>
            <person name="Shen D."/>
            <person name="Strem M.D."/>
            <person name="Amoako-Attah I."/>
            <person name="Akrofi A.Y."/>
            <person name="Begoude B.A."/>
            <person name="Ten Hoopen G.M."/>
            <person name="Coulibaly K."/>
            <person name="Kebe B.I."/>
            <person name="Melnick R.L."/>
            <person name="Guiltinan M.J."/>
            <person name="Tyler B.M."/>
            <person name="Meinhardt L.W."/>
            <person name="Bailey B.A."/>
        </authorList>
    </citation>
    <scope>NUCLEOTIDE SEQUENCE [LARGE SCALE GENOMIC DNA]</scope>
    <source>
        <strain evidence="2">sbr112.9</strain>
    </source>
</reference>
<evidence type="ECO:0000313" key="1">
    <source>
        <dbReference type="EMBL" id="POM69370.1"/>
    </source>
</evidence>
<keyword evidence="2" id="KW-1185">Reference proteome</keyword>
<proteinExistence type="predicted"/>
<name>A0A2P4XUX8_9STRA</name>
<protein>
    <submittedName>
        <fullName evidence="1">Polyprotein</fullName>
    </submittedName>
</protein>